<dbReference type="Gene3D" id="3.40.1030.10">
    <property type="entry name" value="Nucleoside phosphorylase/phosphoribosyltransferase catalytic domain"/>
    <property type="match status" value="1"/>
</dbReference>
<dbReference type="SUPFAM" id="SSF54680">
    <property type="entry name" value="Pyrimidine nucleoside phosphorylase C-terminal domain"/>
    <property type="match status" value="1"/>
</dbReference>
<dbReference type="GO" id="GO:0006213">
    <property type="term" value="P:pyrimidine nucleoside metabolic process"/>
    <property type="evidence" value="ECO:0007669"/>
    <property type="project" value="InterPro"/>
</dbReference>
<evidence type="ECO:0000256" key="9">
    <source>
        <dbReference type="ARBA" id="ARBA00022679"/>
    </source>
</evidence>
<evidence type="ECO:0000256" key="6">
    <source>
        <dbReference type="ARBA" id="ARBA00011889"/>
    </source>
</evidence>
<dbReference type="InterPro" id="IPR000053">
    <property type="entry name" value="Thymidine/pyrmidine_PPase"/>
</dbReference>
<organism evidence="13 14">
    <name type="scientific">Lysinibacillus xylanilyticus</name>
    <dbReference type="NCBI Taxonomy" id="582475"/>
    <lineage>
        <taxon>Bacteria</taxon>
        <taxon>Bacillati</taxon>
        <taxon>Bacillota</taxon>
        <taxon>Bacilli</taxon>
        <taxon>Bacillales</taxon>
        <taxon>Bacillaceae</taxon>
        <taxon>Lysinibacillus</taxon>
    </lineage>
</organism>
<sequence length="416" mass="44390">MNMAQLFEKKKQGKELTQAEIQYFVEGYTTGTIPDYQASSLLMAIRLLGMTYDETFYLTKAMIESGDVIDLSSIEGFKIDKHSTGGVGDKVTLIVTPIIAALDIPVAKFSGKGLGITGGTIDKLESIRGVKTELSSQEFIDNVNKHKIAVAGQTGNLVPADKKLYALRDVTGTVDSIPLIAASIMSKKIASGADGIVLDVKCGSGAFMKTEEEAQVLADTMTAIGEKLGRKVVAHISDMDNPLGKMIGNKLEVVEAFALLSGRMDETHEDLLEECIIISSLMYQVAAGVNETEATAAVKRVLEDGSAAAKFEEFIVAQGGDLADIVQNDTANKVAIKAPTEGTVGTINALLIGEASVGLGAGRLTKESELDYDAGIQLIAKKGDHVRADETIAYLYSNRQIDQETIEKVLKAYTIA</sequence>
<accession>A0A0K9F547</accession>
<dbReference type="NCBIfam" id="TIGR02644">
    <property type="entry name" value="Y_phosphoryl"/>
    <property type="match status" value="1"/>
</dbReference>
<comment type="cofactor">
    <cofactor evidence="2">
        <name>K(+)</name>
        <dbReference type="ChEBI" id="CHEBI:29103"/>
    </cofactor>
</comment>
<dbReference type="Proteomes" id="UP000037326">
    <property type="component" value="Unassembled WGS sequence"/>
</dbReference>
<comment type="catalytic activity">
    <reaction evidence="1">
        <text>2'-deoxyuridine + phosphate = 2-deoxy-alpha-D-ribose 1-phosphate + uracil</text>
        <dbReference type="Rhea" id="RHEA:22824"/>
        <dbReference type="ChEBI" id="CHEBI:16450"/>
        <dbReference type="ChEBI" id="CHEBI:17568"/>
        <dbReference type="ChEBI" id="CHEBI:43474"/>
        <dbReference type="ChEBI" id="CHEBI:57259"/>
        <dbReference type="EC" id="2.4.2.2"/>
    </reaction>
</comment>
<evidence type="ECO:0000256" key="7">
    <source>
        <dbReference type="ARBA" id="ARBA00014680"/>
    </source>
</evidence>
<dbReference type="InterPro" id="IPR035902">
    <property type="entry name" value="Nuc_phospho_transferase"/>
</dbReference>
<dbReference type="EMBL" id="LFXJ01000010">
    <property type="protein sequence ID" value="KMY29719.1"/>
    <property type="molecule type" value="Genomic_DNA"/>
</dbReference>
<dbReference type="PANTHER" id="PTHR10515">
    <property type="entry name" value="THYMIDINE PHOSPHORYLASE"/>
    <property type="match status" value="1"/>
</dbReference>
<dbReference type="SUPFAM" id="SSF52418">
    <property type="entry name" value="Nucleoside phosphorylase/phosphoribosyltransferase catalytic domain"/>
    <property type="match status" value="1"/>
</dbReference>
<dbReference type="InterPro" id="IPR000312">
    <property type="entry name" value="Glycosyl_Trfase_fam3"/>
</dbReference>
<evidence type="ECO:0000256" key="8">
    <source>
        <dbReference type="ARBA" id="ARBA00022676"/>
    </source>
</evidence>
<dbReference type="SMART" id="SM00941">
    <property type="entry name" value="PYNP_C"/>
    <property type="match status" value="1"/>
</dbReference>
<dbReference type="NCBIfam" id="NF004490">
    <property type="entry name" value="PRK05820.1"/>
    <property type="match status" value="1"/>
</dbReference>
<evidence type="ECO:0000313" key="13">
    <source>
        <dbReference type="EMBL" id="KMY29719.1"/>
    </source>
</evidence>
<dbReference type="Gene3D" id="1.20.970.10">
    <property type="entry name" value="Transferase, Pyrimidine Nucleoside Phosphorylase, Chain C"/>
    <property type="match status" value="1"/>
</dbReference>
<dbReference type="InterPro" id="IPR013102">
    <property type="entry name" value="PYNP_C"/>
</dbReference>
<keyword evidence="9 13" id="KW-0808">Transferase</keyword>
<evidence type="ECO:0000256" key="11">
    <source>
        <dbReference type="ARBA" id="ARBA00048525"/>
    </source>
</evidence>
<dbReference type="GO" id="GO:0006206">
    <property type="term" value="P:pyrimidine nucleobase metabolic process"/>
    <property type="evidence" value="ECO:0007669"/>
    <property type="project" value="InterPro"/>
</dbReference>
<dbReference type="Pfam" id="PF07831">
    <property type="entry name" value="PYNP_C"/>
    <property type="match status" value="1"/>
</dbReference>
<evidence type="ECO:0000256" key="2">
    <source>
        <dbReference type="ARBA" id="ARBA00001958"/>
    </source>
</evidence>
<evidence type="ECO:0000256" key="3">
    <source>
        <dbReference type="ARBA" id="ARBA00003877"/>
    </source>
</evidence>
<proteinExistence type="inferred from homology"/>
<dbReference type="GO" id="GO:0004850">
    <property type="term" value="F:uridine phosphorylase activity"/>
    <property type="evidence" value="ECO:0007669"/>
    <property type="project" value="RHEA"/>
</dbReference>
<evidence type="ECO:0000256" key="4">
    <source>
        <dbReference type="ARBA" id="ARBA00006915"/>
    </source>
</evidence>
<dbReference type="PATRIC" id="fig|582475.4.peg.3469"/>
<dbReference type="InterPro" id="IPR017459">
    <property type="entry name" value="Glycosyl_Trfase_fam3_N_dom"/>
</dbReference>
<comment type="subunit">
    <text evidence="5">Homodimer.</text>
</comment>
<comment type="function">
    <text evidence="3">Catalyzes phosphorolysis of the pyrimidine nucleosides uridine, thymidine and 2'-deoxyuridine with the formation of the corresponding pyrimidine base and ribose-1-phosphate.</text>
</comment>
<dbReference type="PIRSF" id="PIRSF000478">
    <property type="entry name" value="TP_PyNP"/>
    <property type="match status" value="1"/>
</dbReference>
<name>A0A0K9F547_9BACI</name>
<evidence type="ECO:0000256" key="1">
    <source>
        <dbReference type="ARBA" id="ARBA00001066"/>
    </source>
</evidence>
<dbReference type="InterPro" id="IPR018090">
    <property type="entry name" value="Pyrmidine_PPas_bac/euk"/>
</dbReference>
<comment type="catalytic activity">
    <reaction evidence="11">
        <text>thymidine + phosphate = 2-deoxy-alpha-D-ribose 1-phosphate + thymine</text>
        <dbReference type="Rhea" id="RHEA:16037"/>
        <dbReference type="ChEBI" id="CHEBI:17748"/>
        <dbReference type="ChEBI" id="CHEBI:17821"/>
        <dbReference type="ChEBI" id="CHEBI:43474"/>
        <dbReference type="ChEBI" id="CHEBI:57259"/>
        <dbReference type="EC" id="2.4.2.2"/>
    </reaction>
</comment>
<dbReference type="Gene3D" id="3.90.1170.30">
    <property type="entry name" value="Pyrimidine nucleoside phosphorylase-like, C-terminal domain"/>
    <property type="match status" value="1"/>
</dbReference>
<evidence type="ECO:0000313" key="14">
    <source>
        <dbReference type="Proteomes" id="UP000037326"/>
    </source>
</evidence>
<dbReference type="EC" id="2.4.2.2" evidence="6"/>
<dbReference type="GO" id="GO:0004645">
    <property type="term" value="F:1,4-alpha-oligoglucan phosphorylase activity"/>
    <property type="evidence" value="ECO:0007669"/>
    <property type="project" value="InterPro"/>
</dbReference>
<feature type="domain" description="Pyrimidine nucleoside phosphorylase C-terminal" evidence="12">
    <location>
        <begin position="343"/>
        <end position="416"/>
    </location>
</feature>
<dbReference type="AlphaFoldDB" id="A0A0K9F547"/>
<protein>
    <recommendedName>
        <fullName evidence="7">Pyrimidine-nucleoside phosphorylase</fullName>
        <ecNumber evidence="6">2.4.2.2</ecNumber>
    </recommendedName>
</protein>
<dbReference type="OrthoDB" id="9763887at2"/>
<dbReference type="GO" id="GO:0005829">
    <property type="term" value="C:cytosol"/>
    <property type="evidence" value="ECO:0007669"/>
    <property type="project" value="TreeGrafter"/>
</dbReference>
<evidence type="ECO:0000256" key="10">
    <source>
        <dbReference type="ARBA" id="ARBA00048453"/>
    </source>
</evidence>
<evidence type="ECO:0000259" key="12">
    <source>
        <dbReference type="SMART" id="SM00941"/>
    </source>
</evidence>
<gene>
    <name evidence="13" type="primary">deoA</name>
    <name evidence="13" type="ORF">ACZ11_21785</name>
</gene>
<dbReference type="FunFam" id="3.40.1030.10:FF:000003">
    <property type="entry name" value="Pyrimidine-nucleoside phosphorylase"/>
    <property type="match status" value="1"/>
</dbReference>
<dbReference type="Pfam" id="PF02885">
    <property type="entry name" value="Glycos_trans_3N"/>
    <property type="match status" value="1"/>
</dbReference>
<comment type="caution">
    <text evidence="13">The sequence shown here is derived from an EMBL/GenBank/DDBJ whole genome shotgun (WGS) entry which is preliminary data.</text>
</comment>
<dbReference type="PANTHER" id="PTHR10515:SF0">
    <property type="entry name" value="THYMIDINE PHOSPHORYLASE"/>
    <property type="match status" value="1"/>
</dbReference>
<dbReference type="GeneID" id="96600844"/>
<evidence type="ECO:0000256" key="5">
    <source>
        <dbReference type="ARBA" id="ARBA00011738"/>
    </source>
</evidence>
<reference evidence="14" key="1">
    <citation type="submission" date="2015-07" db="EMBL/GenBank/DDBJ databases">
        <authorList>
            <consortium name="Consortium for Microbial Forensics and Genomics (microFORGE)"/>
            <person name="Knight B.M."/>
            <person name="Roberts D.P."/>
            <person name="Lin D."/>
            <person name="Hari K."/>
            <person name="Fletcher J."/>
            <person name="Melcher U."/>
            <person name="Blagden T."/>
            <person name="Winegar R.A."/>
        </authorList>
    </citation>
    <scope>NUCLEOTIDE SEQUENCE [LARGE SCALE GENOMIC DNA]</scope>
    <source>
        <strain evidence="14">DSM 23493</strain>
    </source>
</reference>
<dbReference type="SUPFAM" id="SSF47648">
    <property type="entry name" value="Nucleoside phosphorylase/phosphoribosyltransferase N-terminal domain"/>
    <property type="match status" value="1"/>
</dbReference>
<comment type="catalytic activity">
    <reaction evidence="10">
        <text>uridine + phosphate = alpha-D-ribose 1-phosphate + uracil</text>
        <dbReference type="Rhea" id="RHEA:24388"/>
        <dbReference type="ChEBI" id="CHEBI:16704"/>
        <dbReference type="ChEBI" id="CHEBI:17568"/>
        <dbReference type="ChEBI" id="CHEBI:43474"/>
        <dbReference type="ChEBI" id="CHEBI:57720"/>
        <dbReference type="EC" id="2.4.2.2"/>
    </reaction>
</comment>
<dbReference type="InterPro" id="IPR036566">
    <property type="entry name" value="PYNP-like_C_sf"/>
</dbReference>
<dbReference type="GO" id="GO:0047847">
    <property type="term" value="F:deoxyuridine phosphorylase activity"/>
    <property type="evidence" value="ECO:0007669"/>
    <property type="project" value="RHEA"/>
</dbReference>
<dbReference type="InterPro" id="IPR036320">
    <property type="entry name" value="Glycosyl_Trfase_fam3_N_dom_sf"/>
</dbReference>
<dbReference type="RefSeq" id="WP_049668620.1">
    <property type="nucleotide sequence ID" value="NZ_LFXJ01000010.1"/>
</dbReference>
<dbReference type="Pfam" id="PF00591">
    <property type="entry name" value="Glycos_transf_3"/>
    <property type="match status" value="1"/>
</dbReference>
<keyword evidence="8 13" id="KW-0328">Glycosyltransferase</keyword>
<comment type="similarity">
    <text evidence="4">Belongs to the thymidine/pyrimidine-nucleoside phosphorylase family.</text>
</comment>
<dbReference type="GO" id="GO:0009032">
    <property type="term" value="F:thymidine phosphorylase activity"/>
    <property type="evidence" value="ECO:0007669"/>
    <property type="project" value="TreeGrafter"/>
</dbReference>